<feature type="domain" description="TRNA-binding" evidence="17">
    <location>
        <begin position="39"/>
        <end position="147"/>
    </location>
</feature>
<dbReference type="KEGG" id="mmb:Mmol_1583"/>
<dbReference type="FunFam" id="2.40.50.140:FF:000045">
    <property type="entry name" value="Phenylalanine--tRNA ligase beta subunit"/>
    <property type="match status" value="1"/>
</dbReference>
<dbReference type="SUPFAM" id="SSF46955">
    <property type="entry name" value="Putative DNA-binding domain"/>
    <property type="match status" value="1"/>
</dbReference>
<feature type="binding site" evidence="15">
    <location>
        <position position="457"/>
    </location>
    <ligand>
        <name>Mg(2+)</name>
        <dbReference type="ChEBI" id="CHEBI:18420"/>
        <note>shared with alpha subunit</note>
    </ligand>
</feature>
<dbReference type="EC" id="6.1.1.20" evidence="15"/>
<dbReference type="InterPro" id="IPR005146">
    <property type="entry name" value="B3/B4_tRNA-bd"/>
</dbReference>
<evidence type="ECO:0000256" key="6">
    <source>
        <dbReference type="ARBA" id="ARBA00022598"/>
    </source>
</evidence>
<reference evidence="21" key="1">
    <citation type="submission" date="2009-07" db="EMBL/GenBank/DDBJ databases">
        <title>Complete sequence of Methylotenera mobilis JLW8.</title>
        <authorList>
            <consortium name="US DOE Joint Genome Institute"/>
            <person name="Lucas S."/>
            <person name="Copeland A."/>
            <person name="Lapidus A."/>
            <person name="Glavina del Rio T."/>
            <person name="Tice H."/>
            <person name="Bruce D."/>
            <person name="Goodwin L."/>
            <person name="Pitluck S."/>
            <person name="LaButti K.M."/>
            <person name="Clum A."/>
            <person name="Larimer F."/>
            <person name="Land M."/>
            <person name="Hauser L."/>
            <person name="Kyrpides N."/>
            <person name="Mikhailova N."/>
            <person name="Kayluzhnaya M."/>
            <person name="Chistoserdova L."/>
        </authorList>
    </citation>
    <scope>NUCLEOTIDE SEQUENCE [LARGE SCALE GENOMIC DNA]</scope>
    <source>
        <strain evidence="21">JLW8 / ATCC BAA-1282 / DSM 17540</strain>
    </source>
</reference>
<comment type="similarity">
    <text evidence="2 15">Belongs to the phenylalanyl-tRNA synthetase beta subunit family. Type 1 subfamily.</text>
</comment>
<dbReference type="GO" id="GO:0005524">
    <property type="term" value="F:ATP binding"/>
    <property type="evidence" value="ECO:0007669"/>
    <property type="project" value="UniProtKB-UniRule"/>
</dbReference>
<evidence type="ECO:0000256" key="8">
    <source>
        <dbReference type="ARBA" id="ARBA00022741"/>
    </source>
</evidence>
<evidence type="ECO:0000256" key="13">
    <source>
        <dbReference type="ARBA" id="ARBA00023146"/>
    </source>
</evidence>
<dbReference type="SUPFAM" id="SSF56037">
    <property type="entry name" value="PheT/TilS domain"/>
    <property type="match status" value="1"/>
</dbReference>
<dbReference type="Gene3D" id="3.50.40.10">
    <property type="entry name" value="Phenylalanyl-trna Synthetase, Chain B, domain 3"/>
    <property type="match status" value="1"/>
</dbReference>
<proteinExistence type="inferred from homology"/>
<dbReference type="CDD" id="cd02796">
    <property type="entry name" value="tRNA_bind_bactPheRS"/>
    <property type="match status" value="1"/>
</dbReference>
<comment type="catalytic activity">
    <reaction evidence="14 15">
        <text>tRNA(Phe) + L-phenylalanine + ATP = L-phenylalanyl-tRNA(Phe) + AMP + diphosphate + H(+)</text>
        <dbReference type="Rhea" id="RHEA:19413"/>
        <dbReference type="Rhea" id="RHEA-COMP:9668"/>
        <dbReference type="Rhea" id="RHEA-COMP:9699"/>
        <dbReference type="ChEBI" id="CHEBI:15378"/>
        <dbReference type="ChEBI" id="CHEBI:30616"/>
        <dbReference type="ChEBI" id="CHEBI:33019"/>
        <dbReference type="ChEBI" id="CHEBI:58095"/>
        <dbReference type="ChEBI" id="CHEBI:78442"/>
        <dbReference type="ChEBI" id="CHEBI:78531"/>
        <dbReference type="ChEBI" id="CHEBI:456215"/>
        <dbReference type="EC" id="6.1.1.20"/>
    </reaction>
</comment>
<dbReference type="HOGENOM" id="CLU_016891_0_0_4"/>
<keyword evidence="9 15" id="KW-0067">ATP-binding</keyword>
<dbReference type="Pfam" id="PF03147">
    <property type="entry name" value="FDX-ACB"/>
    <property type="match status" value="1"/>
</dbReference>
<evidence type="ECO:0000259" key="17">
    <source>
        <dbReference type="PROSITE" id="PS50886"/>
    </source>
</evidence>
<dbReference type="STRING" id="583345.Mmol_1583"/>
<keyword evidence="4 15" id="KW-0963">Cytoplasm</keyword>
<evidence type="ECO:0000256" key="12">
    <source>
        <dbReference type="ARBA" id="ARBA00022917"/>
    </source>
</evidence>
<dbReference type="InterPro" id="IPR009061">
    <property type="entry name" value="DNA-bd_dom_put_sf"/>
</dbReference>
<evidence type="ECO:0000313" key="20">
    <source>
        <dbReference type="EMBL" id="ACT48487.1"/>
    </source>
</evidence>
<dbReference type="OrthoDB" id="9805455at2"/>
<protein>
    <recommendedName>
        <fullName evidence="15">Phenylalanine--tRNA ligase beta subunit</fullName>
        <ecNumber evidence="15">6.1.1.20</ecNumber>
    </recommendedName>
    <alternativeName>
        <fullName evidence="15">Phenylalanyl-tRNA synthetase beta subunit</fullName>
        <shortName evidence="15">PheRS</shortName>
    </alternativeName>
</protein>
<dbReference type="GO" id="GO:0000049">
    <property type="term" value="F:tRNA binding"/>
    <property type="evidence" value="ECO:0007669"/>
    <property type="project" value="UniProtKB-UniRule"/>
</dbReference>
<dbReference type="FunFam" id="3.50.40.10:FF:000001">
    <property type="entry name" value="Phenylalanine--tRNA ligase beta subunit"/>
    <property type="match status" value="1"/>
</dbReference>
<evidence type="ECO:0000256" key="4">
    <source>
        <dbReference type="ARBA" id="ARBA00022490"/>
    </source>
</evidence>
<name>C6WX38_METML</name>
<dbReference type="GO" id="GO:0004826">
    <property type="term" value="F:phenylalanine-tRNA ligase activity"/>
    <property type="evidence" value="ECO:0007669"/>
    <property type="project" value="UniProtKB-UniRule"/>
</dbReference>
<evidence type="ECO:0000256" key="11">
    <source>
        <dbReference type="ARBA" id="ARBA00022884"/>
    </source>
</evidence>
<dbReference type="SMART" id="SM00873">
    <property type="entry name" value="B3_4"/>
    <property type="match status" value="1"/>
</dbReference>
<evidence type="ECO:0000259" key="19">
    <source>
        <dbReference type="PROSITE" id="PS51483"/>
    </source>
</evidence>
<feature type="domain" description="B5" evidence="19">
    <location>
        <begin position="398"/>
        <end position="473"/>
    </location>
</feature>
<feature type="binding site" evidence="15">
    <location>
        <position position="461"/>
    </location>
    <ligand>
        <name>Mg(2+)</name>
        <dbReference type="ChEBI" id="CHEBI:18420"/>
        <note>shared with alpha subunit</note>
    </ligand>
</feature>
<feature type="domain" description="FDX-ACB" evidence="18">
    <location>
        <begin position="695"/>
        <end position="788"/>
    </location>
</feature>
<evidence type="ECO:0000256" key="16">
    <source>
        <dbReference type="PROSITE-ProRule" id="PRU00209"/>
    </source>
</evidence>
<dbReference type="CDD" id="cd00769">
    <property type="entry name" value="PheRS_beta_core"/>
    <property type="match status" value="1"/>
</dbReference>
<keyword evidence="5 16" id="KW-0820">tRNA-binding</keyword>
<dbReference type="SMART" id="SM00896">
    <property type="entry name" value="FDX-ACB"/>
    <property type="match status" value="1"/>
</dbReference>
<dbReference type="InterPro" id="IPR020825">
    <property type="entry name" value="Phe-tRNA_synthase-like_B3/B4"/>
</dbReference>
<dbReference type="InterPro" id="IPR005147">
    <property type="entry name" value="tRNA_synthase_B5-dom"/>
</dbReference>
<dbReference type="InterPro" id="IPR041616">
    <property type="entry name" value="PheRS_beta_core"/>
</dbReference>
<dbReference type="InterPro" id="IPR004532">
    <property type="entry name" value="Phe-tRNA-ligase_IIc_bsu_bact"/>
</dbReference>
<dbReference type="PROSITE" id="PS51447">
    <property type="entry name" value="FDX_ACB"/>
    <property type="match status" value="1"/>
</dbReference>
<dbReference type="Gene3D" id="3.30.930.10">
    <property type="entry name" value="Bira Bifunctional Protein, Domain 2"/>
    <property type="match status" value="1"/>
</dbReference>
<evidence type="ECO:0000259" key="18">
    <source>
        <dbReference type="PROSITE" id="PS51447"/>
    </source>
</evidence>
<dbReference type="FunFam" id="3.30.70.380:FF:000001">
    <property type="entry name" value="Phenylalanine--tRNA ligase beta subunit"/>
    <property type="match status" value="1"/>
</dbReference>
<keyword evidence="8 15" id="KW-0547">Nucleotide-binding</keyword>
<dbReference type="PANTHER" id="PTHR10947">
    <property type="entry name" value="PHENYLALANYL-TRNA SYNTHETASE BETA CHAIN AND LEUCINE-RICH REPEAT-CONTAINING PROTEIN 47"/>
    <property type="match status" value="1"/>
</dbReference>
<evidence type="ECO:0000256" key="3">
    <source>
        <dbReference type="ARBA" id="ARBA00011209"/>
    </source>
</evidence>
<dbReference type="InterPro" id="IPR005121">
    <property type="entry name" value="Fdx_antiC-bd"/>
</dbReference>
<dbReference type="Gene3D" id="3.30.70.380">
    <property type="entry name" value="Ferrodoxin-fold anticodon-binding domain"/>
    <property type="match status" value="1"/>
</dbReference>
<dbReference type="GO" id="GO:0009328">
    <property type="term" value="C:phenylalanine-tRNA ligase complex"/>
    <property type="evidence" value="ECO:0007669"/>
    <property type="project" value="TreeGrafter"/>
</dbReference>
<dbReference type="InterPro" id="IPR033714">
    <property type="entry name" value="tRNA_bind_bactPheRS"/>
</dbReference>
<dbReference type="PROSITE" id="PS51483">
    <property type="entry name" value="B5"/>
    <property type="match status" value="1"/>
</dbReference>
<dbReference type="Gene3D" id="2.40.50.140">
    <property type="entry name" value="Nucleic acid-binding proteins"/>
    <property type="match status" value="1"/>
</dbReference>
<comment type="subunit">
    <text evidence="3 15">Tetramer of two alpha and two beta subunits.</text>
</comment>
<evidence type="ECO:0000256" key="15">
    <source>
        <dbReference type="HAMAP-Rule" id="MF_00283"/>
    </source>
</evidence>
<dbReference type="eggNOG" id="COG0072">
    <property type="taxonomic scope" value="Bacteria"/>
</dbReference>
<evidence type="ECO:0000256" key="1">
    <source>
        <dbReference type="ARBA" id="ARBA00004496"/>
    </source>
</evidence>
<dbReference type="Pfam" id="PF17759">
    <property type="entry name" value="tRNA_synthFbeta"/>
    <property type="match status" value="1"/>
</dbReference>
<evidence type="ECO:0000256" key="5">
    <source>
        <dbReference type="ARBA" id="ARBA00022555"/>
    </source>
</evidence>
<dbReference type="PANTHER" id="PTHR10947:SF0">
    <property type="entry name" value="PHENYLALANINE--TRNA LIGASE BETA SUBUNIT"/>
    <property type="match status" value="1"/>
</dbReference>
<dbReference type="Gene3D" id="3.30.56.10">
    <property type="match status" value="2"/>
</dbReference>
<evidence type="ECO:0000256" key="14">
    <source>
        <dbReference type="ARBA" id="ARBA00049255"/>
    </source>
</evidence>
<dbReference type="InterPro" id="IPR002547">
    <property type="entry name" value="tRNA-bd_dom"/>
</dbReference>
<evidence type="ECO:0000256" key="7">
    <source>
        <dbReference type="ARBA" id="ARBA00022723"/>
    </source>
</evidence>
<dbReference type="AlphaFoldDB" id="C6WX38"/>
<evidence type="ECO:0000256" key="10">
    <source>
        <dbReference type="ARBA" id="ARBA00022842"/>
    </source>
</evidence>
<feature type="binding site" evidence="15">
    <location>
        <position position="460"/>
    </location>
    <ligand>
        <name>Mg(2+)</name>
        <dbReference type="ChEBI" id="CHEBI:18420"/>
        <note>shared with alpha subunit</note>
    </ligand>
</feature>
<dbReference type="SUPFAM" id="SSF50249">
    <property type="entry name" value="Nucleic acid-binding proteins"/>
    <property type="match status" value="1"/>
</dbReference>
<dbReference type="InterPro" id="IPR012340">
    <property type="entry name" value="NA-bd_OB-fold"/>
</dbReference>
<comment type="cofactor">
    <cofactor evidence="15">
        <name>Mg(2+)</name>
        <dbReference type="ChEBI" id="CHEBI:18420"/>
    </cofactor>
    <text evidence="15">Binds 2 magnesium ions per tetramer.</text>
</comment>
<keyword evidence="7 15" id="KW-0479">Metal-binding</keyword>
<dbReference type="HAMAP" id="MF_00283">
    <property type="entry name" value="Phe_tRNA_synth_beta1"/>
    <property type="match status" value="1"/>
</dbReference>
<dbReference type="RefSeq" id="WP_015832522.1">
    <property type="nucleotide sequence ID" value="NC_012968.1"/>
</dbReference>
<dbReference type="Proteomes" id="UP000002742">
    <property type="component" value="Chromosome"/>
</dbReference>
<dbReference type="SUPFAM" id="SSF54991">
    <property type="entry name" value="Anticodon-binding domain of PheRS"/>
    <property type="match status" value="1"/>
</dbReference>
<accession>C6WX38</accession>
<dbReference type="InterPro" id="IPR045060">
    <property type="entry name" value="Phe-tRNA-ligase_IIc_bsu"/>
</dbReference>
<dbReference type="FunFam" id="3.30.56.10:FF:000002">
    <property type="entry name" value="Phenylalanine--tRNA ligase beta subunit"/>
    <property type="match status" value="1"/>
</dbReference>
<comment type="subcellular location">
    <subcellularLocation>
        <location evidence="1 15">Cytoplasm</location>
    </subcellularLocation>
</comment>
<keyword evidence="11 16" id="KW-0694">RNA-binding</keyword>
<dbReference type="SMART" id="SM00874">
    <property type="entry name" value="B5"/>
    <property type="match status" value="1"/>
</dbReference>
<keyword evidence="10 15" id="KW-0460">Magnesium</keyword>
<dbReference type="EMBL" id="CP001672">
    <property type="protein sequence ID" value="ACT48487.1"/>
    <property type="molecule type" value="Genomic_DNA"/>
</dbReference>
<dbReference type="Pfam" id="PF01588">
    <property type="entry name" value="tRNA_bind"/>
    <property type="match status" value="1"/>
</dbReference>
<organism evidence="20 21">
    <name type="scientific">Methylotenera mobilis (strain JLW8 / ATCC BAA-1282 / DSM 17540)</name>
    <dbReference type="NCBI Taxonomy" id="583345"/>
    <lineage>
        <taxon>Bacteria</taxon>
        <taxon>Pseudomonadati</taxon>
        <taxon>Pseudomonadota</taxon>
        <taxon>Betaproteobacteria</taxon>
        <taxon>Nitrosomonadales</taxon>
        <taxon>Methylophilaceae</taxon>
        <taxon>Methylotenera</taxon>
    </lineage>
</organism>
<keyword evidence="21" id="KW-1185">Reference proteome</keyword>
<keyword evidence="12 15" id="KW-0648">Protein biosynthesis</keyword>
<keyword evidence="13 15" id="KW-0030">Aminoacyl-tRNA synthetase</keyword>
<evidence type="ECO:0000313" key="21">
    <source>
        <dbReference type="Proteomes" id="UP000002742"/>
    </source>
</evidence>
<dbReference type="PROSITE" id="PS50886">
    <property type="entry name" value="TRBD"/>
    <property type="match status" value="1"/>
</dbReference>
<reference evidence="20 21" key="2">
    <citation type="journal article" date="2011" name="J. Bacteriol.">
        <title>Genomes of three methylotrophs from a single niche uncover genetic and metabolic divergence of Methylophilaceae.</title>
        <authorList>
            <person name="Lapidus A."/>
            <person name="Clum A."/>
            <person name="Labutti K."/>
            <person name="Kaluzhnaya M.G."/>
            <person name="Lim S."/>
            <person name="Beck D.A."/>
            <person name="Glavina Del Rio T."/>
            <person name="Nolan M."/>
            <person name="Mavromatis K."/>
            <person name="Huntemann M."/>
            <person name="Lucas S."/>
            <person name="Lidstrom M.E."/>
            <person name="Ivanova N."/>
            <person name="Chistoserdova L."/>
        </authorList>
    </citation>
    <scope>NUCLEOTIDE SEQUENCE [LARGE SCALE GENOMIC DNA]</scope>
    <source>
        <strain evidence="21">JLW8 / ATCC BAA-1282 / DSM 17540</strain>
    </source>
</reference>
<keyword evidence="6 15" id="KW-0436">Ligase</keyword>
<dbReference type="InterPro" id="IPR045864">
    <property type="entry name" value="aa-tRNA-synth_II/BPL/LPL"/>
</dbReference>
<evidence type="ECO:0000256" key="9">
    <source>
        <dbReference type="ARBA" id="ARBA00022840"/>
    </source>
</evidence>
<dbReference type="InterPro" id="IPR036690">
    <property type="entry name" value="Fdx_antiC-bd_sf"/>
</dbReference>
<dbReference type="GO" id="GO:0000287">
    <property type="term" value="F:magnesium ion binding"/>
    <property type="evidence" value="ECO:0007669"/>
    <property type="project" value="UniProtKB-UniRule"/>
</dbReference>
<dbReference type="Pfam" id="PF03483">
    <property type="entry name" value="B3_4"/>
    <property type="match status" value="1"/>
</dbReference>
<dbReference type="NCBIfam" id="NF045760">
    <property type="entry name" value="YtpR"/>
    <property type="match status" value="1"/>
</dbReference>
<sequence length="789" mass="85438">MQFSENWLRSLVDTDLDSQALSHALTMAGLEVEEMQPVAAAFSKVVVAKILSAEKHPDADRLQVCKVDVGLAEPLQIVCGAANARAGLMAPCAMVGAELPGISIKQAKVRGVESFGMMCSSKELGISAEATGLLELDNDAVVGQDIREYLDLNDHLFTLKLTPNRSDCLSLTGIARDVAAITGAPTRFNAIVPVVAEHANSKNVQVNESVVCPRYCGRLITGVNTAATTPAWMVKRLERSGLRSISVVVDITNYVLLELGQPMHAFDAAKLHGDISVRFANAGESIALLNDQTIELKADDLVIADSNGALALAGVMGGKPSSVDDATTDIFLESAFFTPAVIAGKARRLGFSTDSSYRFERGVDFGNTRNALEYATALIKTLCGGQVGPVTEVMSALPARDAVKLRMSRLISVLGISLTQEKVAQLLTQLGFEFSSAAEVFTVVPPSYRFDINIEEDLIEEVARLHGYDHIPALAPVASLNMLAAPEQRLHLNQLRDSLVSVGYQEVVTYSFVDESWERDLIGNPAPIKLKNPIASNLSVMRTSLWGGLLDVLTYNLNRKQERAYLFEIGAVYQQQAGAYQETTRVSGLAYGSAKPEQWAASNTEIDFFDVKAHVDSLIGADGLHKQVTYEKAEHCALHPGQSAKVMLNGKAIGWLGKLHPKWQQHYDLAKSTYVFELDVDAIVARALPAYQEVSKLLPVRRDLAIVLDETVAVQAVLSAIKAENIALIADVALFDLYQGKGVPENKKSLALSVLMHDTQKTLTDSDADTAIANLLQLLQIKFDAVLRN</sequence>
<dbReference type="SUPFAM" id="SSF55681">
    <property type="entry name" value="Class II aaRS and biotin synthetases"/>
    <property type="match status" value="1"/>
</dbReference>
<gene>
    <name evidence="15" type="primary">pheT</name>
    <name evidence="20" type="ordered locus">Mmol_1583</name>
</gene>
<dbReference type="Pfam" id="PF03484">
    <property type="entry name" value="B5"/>
    <property type="match status" value="1"/>
</dbReference>
<evidence type="ECO:0000256" key="2">
    <source>
        <dbReference type="ARBA" id="ARBA00008653"/>
    </source>
</evidence>
<feature type="binding site" evidence="15">
    <location>
        <position position="451"/>
    </location>
    <ligand>
        <name>Mg(2+)</name>
        <dbReference type="ChEBI" id="CHEBI:18420"/>
        <note>shared with alpha subunit</note>
    </ligand>
</feature>
<dbReference type="NCBIfam" id="TIGR00472">
    <property type="entry name" value="pheT_bact"/>
    <property type="match status" value="1"/>
</dbReference>
<dbReference type="FunFam" id="3.30.930.10:FF:000022">
    <property type="entry name" value="Phenylalanine--tRNA ligase beta subunit"/>
    <property type="match status" value="1"/>
</dbReference>
<dbReference type="GO" id="GO:0006432">
    <property type="term" value="P:phenylalanyl-tRNA aminoacylation"/>
    <property type="evidence" value="ECO:0007669"/>
    <property type="project" value="UniProtKB-UniRule"/>
</dbReference>